<feature type="compositionally biased region" description="Basic residues" evidence="1">
    <location>
        <begin position="442"/>
        <end position="453"/>
    </location>
</feature>
<keyword evidence="3" id="KW-1185">Reference proteome</keyword>
<reference evidence="2" key="1">
    <citation type="journal article" date="2010" name="Science">
        <title>Plasticity of animal genome architecture unmasked by rapid evolution of a pelagic tunicate.</title>
        <authorList>
            <person name="Denoeud F."/>
            <person name="Henriet S."/>
            <person name="Mungpakdee S."/>
            <person name="Aury J.M."/>
            <person name="Da Silva C."/>
            <person name="Brinkmann H."/>
            <person name="Mikhaleva J."/>
            <person name="Olsen L.C."/>
            <person name="Jubin C."/>
            <person name="Canestro C."/>
            <person name="Bouquet J.M."/>
            <person name="Danks G."/>
            <person name="Poulain J."/>
            <person name="Campsteijn C."/>
            <person name="Adamski M."/>
            <person name="Cross I."/>
            <person name="Yadetie F."/>
            <person name="Muffato M."/>
            <person name="Louis A."/>
            <person name="Butcher S."/>
            <person name="Tsagkogeorga G."/>
            <person name="Konrad A."/>
            <person name="Singh S."/>
            <person name="Jensen M.F."/>
            <person name="Cong E.H."/>
            <person name="Eikeseth-Otteraa H."/>
            <person name="Noel B."/>
            <person name="Anthouard V."/>
            <person name="Porcel B.M."/>
            <person name="Kachouri-Lafond R."/>
            <person name="Nishino A."/>
            <person name="Ugolini M."/>
            <person name="Chourrout P."/>
            <person name="Nishida H."/>
            <person name="Aasland R."/>
            <person name="Huzurbazar S."/>
            <person name="Westhof E."/>
            <person name="Delsuc F."/>
            <person name="Lehrach H."/>
            <person name="Reinhardt R."/>
            <person name="Weissenbach J."/>
            <person name="Roy S.W."/>
            <person name="Artiguenave F."/>
            <person name="Postlethwait J.H."/>
            <person name="Manak J.R."/>
            <person name="Thompson E.M."/>
            <person name="Jaillon O."/>
            <person name="Du Pasquier L."/>
            <person name="Boudinot P."/>
            <person name="Liberles D.A."/>
            <person name="Volff J.N."/>
            <person name="Philippe H."/>
            <person name="Lenhard B."/>
            <person name="Roest Crollius H."/>
            <person name="Wincker P."/>
            <person name="Chourrout D."/>
        </authorList>
    </citation>
    <scope>NUCLEOTIDE SEQUENCE [LARGE SCALE GENOMIC DNA]</scope>
</reference>
<feature type="compositionally biased region" description="Polar residues" evidence="1">
    <location>
        <begin position="43"/>
        <end position="53"/>
    </location>
</feature>
<sequence length="543" mass="60462">MGFSKALRKVFRSKKKKDFEPDENHQQPGQSYGAQNGCTNGLDQIWSFGQQNGENGGFERGKSVRRGIYEPYRQHFPVKSSQYDSIQPYEPQPAQKQNSSYGPKLVTADGTYNQNGEFTPSANYTDHRVPNLTRSGSNASLCHFQNQQMQNPNAAQNYQMFQPRQFQGQFGGSQMNLSPTSGAQHPNFRRPVRSNSTLSNYEVAAFQQQQQQQVPRAASIQRQGSLSSIPTFTSTTNNYQFHKPSHQQLRPSSVIGGQFNPPQNQQQQQQQQQLQHQSNYEMSVPRPQRPSSAQGYFSNYDMSVHSFESAPPVMSPVSSNYPSTRSSSFINNRVMSPVGSSNMSAAGDAPAQFEQQVFTLSQLRSSQANLQQALRAQEDILRQNGPQNTPELDTTMKIMQTCLDMLDSISGLVERSTTPVPAQNQPMAVYEPPEKPFINHQMKPKKSSLKQRKSNSSAFEKVAPKVANSDEIVSDSSDGYFENSPSAESELETPDLSFQTSPGPSELSEDSGFERAASASPAKKLQDFKPMLSSLSQLKISQM</sequence>
<name>E4XMA6_OIKDI</name>
<feature type="compositionally biased region" description="Polar residues" evidence="1">
    <location>
        <begin position="228"/>
        <end position="251"/>
    </location>
</feature>
<feature type="region of interest" description="Disordered" evidence="1">
    <location>
        <begin position="43"/>
        <end position="62"/>
    </location>
</feature>
<dbReference type="Proteomes" id="UP000001307">
    <property type="component" value="Unassembled WGS sequence"/>
</dbReference>
<dbReference type="AlphaFoldDB" id="E4XMA6"/>
<feature type="region of interest" description="Disordered" evidence="1">
    <location>
        <begin position="417"/>
        <end position="525"/>
    </location>
</feature>
<feature type="region of interest" description="Disordered" evidence="1">
    <location>
        <begin position="1"/>
        <end position="38"/>
    </location>
</feature>
<organism evidence="2">
    <name type="scientific">Oikopleura dioica</name>
    <name type="common">Tunicate</name>
    <dbReference type="NCBI Taxonomy" id="34765"/>
    <lineage>
        <taxon>Eukaryota</taxon>
        <taxon>Metazoa</taxon>
        <taxon>Chordata</taxon>
        <taxon>Tunicata</taxon>
        <taxon>Appendicularia</taxon>
        <taxon>Copelata</taxon>
        <taxon>Oikopleuridae</taxon>
        <taxon>Oikopleura</taxon>
    </lineage>
</organism>
<evidence type="ECO:0000313" key="3">
    <source>
        <dbReference type="Proteomes" id="UP000001307"/>
    </source>
</evidence>
<feature type="compositionally biased region" description="Polar residues" evidence="1">
    <location>
        <begin position="175"/>
        <end position="184"/>
    </location>
</feature>
<feature type="compositionally biased region" description="Basic residues" evidence="1">
    <location>
        <begin position="1"/>
        <end position="16"/>
    </location>
</feature>
<accession>E4XMA6</accession>
<dbReference type="EMBL" id="FN653076">
    <property type="protein sequence ID" value="CBY11113.1"/>
    <property type="molecule type" value="Genomic_DNA"/>
</dbReference>
<feature type="compositionally biased region" description="Low complexity" evidence="1">
    <location>
        <begin position="263"/>
        <end position="277"/>
    </location>
</feature>
<feature type="compositionally biased region" description="Polar residues" evidence="1">
    <location>
        <begin position="26"/>
        <end position="38"/>
    </location>
</feature>
<dbReference type="InParanoid" id="E4XMA6"/>
<feature type="region of interest" description="Disordered" evidence="1">
    <location>
        <begin position="171"/>
        <end position="193"/>
    </location>
</feature>
<evidence type="ECO:0000313" key="2">
    <source>
        <dbReference type="EMBL" id="CBY11113.1"/>
    </source>
</evidence>
<protein>
    <submittedName>
        <fullName evidence="2">Uncharacterized protein</fullName>
    </submittedName>
</protein>
<dbReference type="OrthoDB" id="10345202at2759"/>
<proteinExistence type="predicted"/>
<feature type="region of interest" description="Disordered" evidence="1">
    <location>
        <begin position="228"/>
        <end position="297"/>
    </location>
</feature>
<gene>
    <name evidence="2" type="ORF">GSOID_T00015292001</name>
</gene>
<feature type="region of interest" description="Disordered" evidence="1">
    <location>
        <begin position="80"/>
        <end position="100"/>
    </location>
</feature>
<feature type="compositionally biased region" description="Polar residues" evidence="1">
    <location>
        <begin position="417"/>
        <end position="426"/>
    </location>
</feature>
<evidence type="ECO:0000256" key="1">
    <source>
        <dbReference type="SAM" id="MobiDB-lite"/>
    </source>
</evidence>